<dbReference type="RefSeq" id="WP_091300203.1">
    <property type="nucleotide sequence ID" value="NZ_FNON01000017.1"/>
</dbReference>
<evidence type="ECO:0000313" key="4">
    <source>
        <dbReference type="Proteomes" id="UP000199515"/>
    </source>
</evidence>
<keyword evidence="2" id="KW-1133">Transmembrane helix</keyword>
<keyword evidence="2" id="KW-0812">Transmembrane</keyword>
<protein>
    <submittedName>
        <fullName evidence="3">Uncharacterized protein</fullName>
    </submittedName>
</protein>
<evidence type="ECO:0000256" key="2">
    <source>
        <dbReference type="SAM" id="Phobius"/>
    </source>
</evidence>
<feature type="region of interest" description="Disordered" evidence="1">
    <location>
        <begin position="34"/>
        <end position="69"/>
    </location>
</feature>
<accession>A0A1H3T647</accession>
<organism evidence="3 4">
    <name type="scientific">Amycolatopsis xylanica</name>
    <dbReference type="NCBI Taxonomy" id="589385"/>
    <lineage>
        <taxon>Bacteria</taxon>
        <taxon>Bacillati</taxon>
        <taxon>Actinomycetota</taxon>
        <taxon>Actinomycetes</taxon>
        <taxon>Pseudonocardiales</taxon>
        <taxon>Pseudonocardiaceae</taxon>
        <taxon>Amycolatopsis</taxon>
    </lineage>
</organism>
<sequence length="110" mass="10826">MASNVGSVTVVCLAGFSAGLLVAAILVANRENGRPPAPVGAVVAPTETSTPAKPVTITVTGRPPARPTVTEIVPVPTRSTVTETVVVTPSESTTTTSSSPSSSASATGIN</sequence>
<dbReference type="EMBL" id="FNON01000017">
    <property type="protein sequence ID" value="SDZ44809.1"/>
    <property type="molecule type" value="Genomic_DNA"/>
</dbReference>
<name>A0A1H3T647_9PSEU</name>
<dbReference type="Proteomes" id="UP000199515">
    <property type="component" value="Unassembled WGS sequence"/>
</dbReference>
<proteinExistence type="predicted"/>
<feature type="transmembrane region" description="Helical" evidence="2">
    <location>
        <begin position="6"/>
        <end position="28"/>
    </location>
</feature>
<feature type="region of interest" description="Disordered" evidence="1">
    <location>
        <begin position="82"/>
        <end position="110"/>
    </location>
</feature>
<gene>
    <name evidence="3" type="ORF">SAMN05421504_11765</name>
</gene>
<evidence type="ECO:0000256" key="1">
    <source>
        <dbReference type="SAM" id="MobiDB-lite"/>
    </source>
</evidence>
<keyword evidence="4" id="KW-1185">Reference proteome</keyword>
<keyword evidence="2" id="KW-0472">Membrane</keyword>
<reference evidence="3 4" key="1">
    <citation type="submission" date="2016-10" db="EMBL/GenBank/DDBJ databases">
        <authorList>
            <person name="de Groot N.N."/>
        </authorList>
    </citation>
    <scope>NUCLEOTIDE SEQUENCE [LARGE SCALE GENOMIC DNA]</scope>
    <source>
        <strain evidence="3 4">CPCC 202699</strain>
    </source>
</reference>
<evidence type="ECO:0000313" key="3">
    <source>
        <dbReference type="EMBL" id="SDZ44809.1"/>
    </source>
</evidence>
<dbReference type="AlphaFoldDB" id="A0A1H3T647"/>